<sequence length="183" mass="19995">MTPELLHSHYLAMREQRLVLSFMGIVTQEIMVEYGKLIQAQEGLSENNRLILFGTFIELTQNILRYSAERSGPAESSRGIGIVLVSEQEDTFTVSSGNLVTIRAADALSAQLTHLATLDRDALKQLHKERRRSGPPEGSVGAGLGLIEVCRRAATPPAYTLLPQDNDTVFFSLSVPIAKGLSS</sequence>
<dbReference type="Proteomes" id="UP000315648">
    <property type="component" value="Unassembled WGS sequence"/>
</dbReference>
<dbReference type="Pfam" id="PF19788">
    <property type="entry name" value="DUF6272"/>
    <property type="match status" value="1"/>
</dbReference>
<accession>A0A556QJE0</accession>
<proteinExistence type="predicted"/>
<dbReference type="NCBIfam" id="NF038262">
    <property type="entry name" value="SiaB_fam_kinase"/>
    <property type="match status" value="1"/>
</dbReference>
<protein>
    <recommendedName>
        <fullName evidence="3">ATP-binding protein</fullName>
    </recommendedName>
</protein>
<keyword evidence="2" id="KW-1185">Reference proteome</keyword>
<reference evidence="1 2" key="1">
    <citation type="submission" date="2019-07" db="EMBL/GenBank/DDBJ databases">
        <title>Description of 53C-WASEF.</title>
        <authorList>
            <person name="Pitt A."/>
            <person name="Hahn M.W."/>
        </authorList>
    </citation>
    <scope>NUCLEOTIDE SEQUENCE [LARGE SCALE GENOMIC DNA]</scope>
    <source>
        <strain evidence="1 2">53C-WASEF</strain>
    </source>
</reference>
<comment type="caution">
    <text evidence="1">The sequence shown here is derived from an EMBL/GenBank/DDBJ whole genome shotgun (WGS) entry which is preliminary data.</text>
</comment>
<evidence type="ECO:0000313" key="1">
    <source>
        <dbReference type="EMBL" id="TSJ76737.1"/>
    </source>
</evidence>
<name>A0A556QJE0_9BACT</name>
<dbReference type="EMBL" id="VMBG01000002">
    <property type="protein sequence ID" value="TSJ76737.1"/>
    <property type="molecule type" value="Genomic_DNA"/>
</dbReference>
<dbReference type="OrthoDB" id="5365713at2"/>
<dbReference type="RefSeq" id="WP_144230494.1">
    <property type="nucleotide sequence ID" value="NZ_CBCRVV010000009.1"/>
</dbReference>
<dbReference type="AlphaFoldDB" id="A0A556QJE0"/>
<organism evidence="1 2">
    <name type="scientific">Rariglobus hedericola</name>
    <dbReference type="NCBI Taxonomy" id="2597822"/>
    <lineage>
        <taxon>Bacteria</taxon>
        <taxon>Pseudomonadati</taxon>
        <taxon>Verrucomicrobiota</taxon>
        <taxon>Opitutia</taxon>
        <taxon>Opitutales</taxon>
        <taxon>Opitutaceae</taxon>
        <taxon>Rariglobus</taxon>
    </lineage>
</organism>
<evidence type="ECO:0000313" key="2">
    <source>
        <dbReference type="Proteomes" id="UP000315648"/>
    </source>
</evidence>
<dbReference type="InterPro" id="IPR046239">
    <property type="entry name" value="DUF6272"/>
</dbReference>
<evidence type="ECO:0008006" key="3">
    <source>
        <dbReference type="Google" id="ProtNLM"/>
    </source>
</evidence>
<gene>
    <name evidence="1" type="ORF">FPL22_11465</name>
</gene>